<comment type="caution">
    <text evidence="8">Lacks conserved residue(s) required for the propagation of feature annotation.</text>
</comment>
<evidence type="ECO:0000256" key="11">
    <source>
        <dbReference type="RuleBase" id="RU004227"/>
    </source>
</evidence>
<dbReference type="NCBIfam" id="TIGR00362">
    <property type="entry name" value="DnaA"/>
    <property type="match status" value="1"/>
</dbReference>
<reference evidence="14 18" key="1">
    <citation type="submission" date="2014-04" db="EMBL/GenBank/DDBJ databases">
        <title>Variable characteristics of bacteriocin-producing Streptococcus salivarius strains isolated from Malaysian subjects.</title>
        <authorList>
            <person name="Philip K."/>
            <person name="Barbour A."/>
        </authorList>
    </citation>
    <scope>NUCLEOTIDE SEQUENCE [LARGE SCALE GENOMIC DNA]</scope>
    <source>
        <strain evidence="14 18">NU10</strain>
    </source>
</reference>
<feature type="domain" description="Chromosomal replication initiator DnaA C-terminal" evidence="13">
    <location>
        <begin position="363"/>
        <end position="432"/>
    </location>
</feature>
<evidence type="ECO:0000313" key="19">
    <source>
        <dbReference type="Proteomes" id="UP000248776"/>
    </source>
</evidence>
<dbReference type="SUPFAM" id="SSF52540">
    <property type="entry name" value="P-loop containing nucleoside triphosphate hydrolases"/>
    <property type="match status" value="1"/>
</dbReference>
<evidence type="ECO:0000256" key="5">
    <source>
        <dbReference type="ARBA" id="ARBA00022840"/>
    </source>
</evidence>
<dbReference type="Proteomes" id="UP000308186">
    <property type="component" value="Unassembled WGS sequence"/>
</dbReference>
<dbReference type="GO" id="GO:0003688">
    <property type="term" value="F:DNA replication origin binding"/>
    <property type="evidence" value="ECO:0007669"/>
    <property type="project" value="UniProtKB-UniRule"/>
</dbReference>
<evidence type="ECO:0000313" key="15">
    <source>
        <dbReference type="EMBL" id="MDB8613522.1"/>
    </source>
</evidence>
<dbReference type="InterPro" id="IPR013159">
    <property type="entry name" value="DnaA_C"/>
</dbReference>
<comment type="similarity">
    <text evidence="1 8 11">Belongs to the DnaA family.</text>
</comment>
<accession>A0A074IV11</accession>
<evidence type="ECO:0000256" key="1">
    <source>
        <dbReference type="ARBA" id="ARBA00006583"/>
    </source>
</evidence>
<dbReference type="RefSeq" id="WP_037599382.1">
    <property type="nucleotide sequence ID" value="NZ_CACRUJ010000002.1"/>
</dbReference>
<evidence type="ECO:0000256" key="7">
    <source>
        <dbReference type="ARBA" id="ARBA00023125"/>
    </source>
</evidence>
<dbReference type="GO" id="GO:0005737">
    <property type="term" value="C:cytoplasm"/>
    <property type="evidence" value="ECO:0007669"/>
    <property type="project" value="UniProtKB-SubCell"/>
</dbReference>
<evidence type="ECO:0000256" key="9">
    <source>
        <dbReference type="NCBIfam" id="TIGR00362"/>
    </source>
</evidence>
<dbReference type="GO" id="GO:0008289">
    <property type="term" value="F:lipid binding"/>
    <property type="evidence" value="ECO:0007669"/>
    <property type="project" value="UniProtKB-KW"/>
</dbReference>
<dbReference type="Proteomes" id="UP001210204">
    <property type="component" value="Unassembled WGS sequence"/>
</dbReference>
<dbReference type="SMART" id="SM00382">
    <property type="entry name" value="AAA"/>
    <property type="match status" value="1"/>
</dbReference>
<keyword evidence="6 8" id="KW-0446">Lipid-binding</keyword>
<dbReference type="Gene3D" id="3.40.50.300">
    <property type="entry name" value="P-loop containing nucleotide triphosphate hydrolases"/>
    <property type="match status" value="1"/>
</dbReference>
<dbReference type="EMBL" id="JAQMJT010000003">
    <property type="protein sequence ID" value="MDB8613522.1"/>
    <property type="molecule type" value="Genomic_DNA"/>
</dbReference>
<protein>
    <recommendedName>
        <fullName evidence="8 9">Chromosomal replication initiator protein DnaA</fullName>
    </recommendedName>
</protein>
<dbReference type="Gene3D" id="1.10.8.60">
    <property type="match status" value="1"/>
</dbReference>
<feature type="binding site" evidence="8">
    <location>
        <position position="162"/>
    </location>
    <ligand>
        <name>ATP</name>
        <dbReference type="ChEBI" id="CHEBI:30616"/>
    </ligand>
</feature>
<feature type="binding site" evidence="8">
    <location>
        <position position="160"/>
    </location>
    <ligand>
        <name>ATP</name>
        <dbReference type="ChEBI" id="CHEBI:30616"/>
    </ligand>
</feature>
<dbReference type="SMART" id="SM00760">
    <property type="entry name" value="Bac_DnaA_C"/>
    <property type="match status" value="1"/>
</dbReference>
<keyword evidence="5 8" id="KW-0067">ATP-binding</keyword>
<evidence type="ECO:0000313" key="17">
    <source>
        <dbReference type="EMBL" id="TNF67305.1"/>
    </source>
</evidence>
<keyword evidence="2 8" id="KW-0963">Cytoplasm</keyword>
<dbReference type="InterPro" id="IPR020591">
    <property type="entry name" value="Chromosome_initiator_DnaA-like"/>
</dbReference>
<feature type="binding site" evidence="8">
    <location>
        <position position="158"/>
    </location>
    <ligand>
        <name>ATP</name>
        <dbReference type="ChEBI" id="CHEBI:30616"/>
    </ligand>
</feature>
<evidence type="ECO:0000313" key="18">
    <source>
        <dbReference type="Proteomes" id="UP000027855"/>
    </source>
</evidence>
<dbReference type="GO" id="GO:0005524">
    <property type="term" value="F:ATP binding"/>
    <property type="evidence" value="ECO:0007669"/>
    <property type="project" value="UniProtKB-UniRule"/>
</dbReference>
<comment type="function">
    <text evidence="8 10">Plays an essential role in the initiation and regulation of chromosomal replication. ATP-DnaA binds to the origin of replication (oriC) to initiate formation of the DNA replication initiation complex once per cell cycle. Binds the DnaA box (a 9 base pair repeat at the origin) and separates the double-stranded (ds)DNA. Forms a right-handed helical filament on oriC DNA; dsDNA binds to the exterior of the filament while single-stranded (ss)DNA is stabiized in the filament's interior. The ATP-DnaA-oriC complex binds and stabilizes one strand of the AT-rich DNA unwinding element (DUE), permitting loading of DNA polymerase. After initiation quickly degrades to an ADP-DnaA complex that is not apt for DNA replication. Binds acidic phospholipids.</text>
</comment>
<comment type="subcellular location">
    <subcellularLocation>
        <location evidence="8">Cytoplasm</location>
    </subcellularLocation>
</comment>
<evidence type="ECO:0000313" key="16">
    <source>
        <dbReference type="EMBL" id="PZD57214.1"/>
    </source>
</evidence>
<evidence type="ECO:0000259" key="13">
    <source>
        <dbReference type="SMART" id="SM00760"/>
    </source>
</evidence>
<dbReference type="Gene3D" id="1.10.1750.10">
    <property type="match status" value="1"/>
</dbReference>
<feature type="region of interest" description="Domain IV, binds dsDNA" evidence="8">
    <location>
        <begin position="333"/>
        <end position="454"/>
    </location>
</feature>
<evidence type="ECO:0000256" key="3">
    <source>
        <dbReference type="ARBA" id="ARBA00022705"/>
    </source>
</evidence>
<feature type="domain" description="AAA+ ATPase" evidence="12">
    <location>
        <begin position="147"/>
        <end position="280"/>
    </location>
</feature>
<dbReference type="Proteomes" id="UP000248776">
    <property type="component" value="Unassembled WGS sequence"/>
</dbReference>
<reference evidence="15" key="4">
    <citation type="submission" date="2023-01" db="EMBL/GenBank/DDBJ databases">
        <title>Human gut microbiome strain richness.</title>
        <authorList>
            <person name="Chen-Liaw A."/>
        </authorList>
    </citation>
    <scope>NUCLEOTIDE SEQUENCE</scope>
    <source>
        <strain evidence="15">1001095st1_G4_1001095IJ_161003</strain>
    </source>
</reference>
<dbReference type="Pfam" id="PF08299">
    <property type="entry name" value="Bac_DnaA_C"/>
    <property type="match status" value="1"/>
</dbReference>
<dbReference type="Proteomes" id="UP000027855">
    <property type="component" value="Unassembled WGS sequence"/>
</dbReference>
<dbReference type="InterPro" id="IPR038454">
    <property type="entry name" value="DnaA_N_sf"/>
</dbReference>
<name>A0A074IV11_STRSL</name>
<keyword evidence="7 8" id="KW-0238">DNA-binding</keyword>
<dbReference type="GO" id="GO:0006270">
    <property type="term" value="P:DNA replication initiation"/>
    <property type="evidence" value="ECO:0007669"/>
    <property type="project" value="UniProtKB-UniRule"/>
</dbReference>
<dbReference type="InterPro" id="IPR001957">
    <property type="entry name" value="Chromosome_initiator_DnaA"/>
</dbReference>
<dbReference type="GO" id="GO:0006275">
    <property type="term" value="P:regulation of DNA replication"/>
    <property type="evidence" value="ECO:0007669"/>
    <property type="project" value="UniProtKB-UniRule"/>
</dbReference>
<keyword evidence="4 8" id="KW-0547">Nucleotide-binding</keyword>
<comment type="subunit">
    <text evidence="8">Oligomerizes as a right-handed, spiral filament on DNA at oriC.</text>
</comment>
<evidence type="ECO:0000256" key="2">
    <source>
        <dbReference type="ARBA" id="ARBA00022490"/>
    </source>
</evidence>
<dbReference type="InterPro" id="IPR018312">
    <property type="entry name" value="Chromosome_initiator_DnaA_CS"/>
</dbReference>
<evidence type="ECO:0000313" key="14">
    <source>
        <dbReference type="EMBL" id="KEO44751.1"/>
    </source>
</evidence>
<feature type="region of interest" description="Domain I, interacts with DnaA modulators" evidence="8">
    <location>
        <begin position="1"/>
        <end position="88"/>
    </location>
</feature>
<dbReference type="Pfam" id="PF00308">
    <property type="entry name" value="Bac_DnaA"/>
    <property type="match status" value="1"/>
</dbReference>
<keyword evidence="3 8" id="KW-0235">DNA replication</keyword>
<dbReference type="CDD" id="cd06571">
    <property type="entry name" value="Bac_DnaA_C"/>
    <property type="match status" value="1"/>
</dbReference>
<gene>
    <name evidence="8 15" type="primary">dnaA</name>
    <name evidence="16" type="ORF">CKU37_00350</name>
    <name evidence="14" type="ORF">DL07_03985</name>
    <name evidence="17" type="ORF">FBF48_05735</name>
    <name evidence="15" type="ORF">PNU26_03775</name>
</gene>
<dbReference type="EMBL" id="VDCW01000006">
    <property type="protein sequence ID" value="TNF67305.1"/>
    <property type="molecule type" value="Genomic_DNA"/>
</dbReference>
<comment type="domain">
    <text evidence="8">Domain I is involved in oligomerization and binding regulators, domain II is flexibile and of varying length in different bacteria, domain III forms the AAA+ region, while domain IV binds dsDNA.</text>
</comment>
<dbReference type="InterPro" id="IPR013317">
    <property type="entry name" value="DnaA_dom"/>
</dbReference>
<dbReference type="EMBL" id="NSIW01000002">
    <property type="protein sequence ID" value="PZD57214.1"/>
    <property type="molecule type" value="Genomic_DNA"/>
</dbReference>
<dbReference type="CDD" id="cd00009">
    <property type="entry name" value="AAA"/>
    <property type="match status" value="1"/>
</dbReference>
<dbReference type="FunFam" id="3.40.50.300:FF:000668">
    <property type="entry name" value="Chromosomal replication initiator protein DnaA"/>
    <property type="match status" value="1"/>
</dbReference>
<dbReference type="Gene3D" id="3.30.300.180">
    <property type="match status" value="1"/>
</dbReference>
<dbReference type="InterPro" id="IPR010921">
    <property type="entry name" value="Trp_repressor/repl_initiator"/>
</dbReference>
<dbReference type="AlphaFoldDB" id="A0A074IV11"/>
<dbReference type="GO" id="GO:0005886">
    <property type="term" value="C:plasma membrane"/>
    <property type="evidence" value="ECO:0007669"/>
    <property type="project" value="TreeGrafter"/>
</dbReference>
<sequence length="454" mass="52011">MTEKEHFFWNKLLELAKEELTQATFDYYVLDTKLIKVQNNVATILLEEVKKLFWEKNMQSFILMAGFEAYNSEIKVEYVFDEALINEANSTVANNDFGNKKEQQTPALPTLDSDLNSKYTFDNFIQGDENRWSVAASLAVADSPGATYNPLFIYGGPGLGKTHLLNAIGNKVLHDNPQARIKYITAENFINEFVVHIRLDKMDELKLKYRHLDVLLIDDIQSLAKKSTQATQEEFFNTFNVLHNNNKQIVLTSDRNPDQLNEMEERLVTRFKWGLTVNITPPDFETRVAILTNKIMDYDYHFPPETIEYLAGQFDSNVRDLEGALKDISLVANVRQLDTITVEVAAEAIRARKMDGPKLTLIPIEDIQTEVGKFYNVTVKEIKATKRTQNIVLARQVAMYLAREMTDNSLPKIGKEFGGRDHSTVLHAYNKIKNMIAQDDSLRIEIDTIKNKIK</sequence>
<comment type="caution">
    <text evidence="14">The sequence shown here is derived from an EMBL/GenBank/DDBJ whole genome shotgun (WGS) entry which is preliminary data.</text>
</comment>
<dbReference type="FunFam" id="1.10.1750.10:FF:000002">
    <property type="entry name" value="Chromosomal replication initiator protein DnaA"/>
    <property type="match status" value="1"/>
</dbReference>
<dbReference type="InterPro" id="IPR003593">
    <property type="entry name" value="AAA+_ATPase"/>
</dbReference>
<evidence type="ECO:0000256" key="6">
    <source>
        <dbReference type="ARBA" id="ARBA00023121"/>
    </source>
</evidence>
<dbReference type="SUPFAM" id="SSF48295">
    <property type="entry name" value="TrpR-like"/>
    <property type="match status" value="1"/>
</dbReference>
<dbReference type="PANTHER" id="PTHR30050">
    <property type="entry name" value="CHROMOSOMAL REPLICATION INITIATOR PROTEIN DNAA"/>
    <property type="match status" value="1"/>
</dbReference>
<dbReference type="EMBL" id="JJMT01000017">
    <property type="protein sequence ID" value="KEO44751.1"/>
    <property type="molecule type" value="Genomic_DNA"/>
</dbReference>
<evidence type="ECO:0000313" key="20">
    <source>
        <dbReference type="Proteomes" id="UP000308186"/>
    </source>
</evidence>
<evidence type="ECO:0000256" key="4">
    <source>
        <dbReference type="ARBA" id="ARBA00022741"/>
    </source>
</evidence>
<evidence type="ECO:0000256" key="10">
    <source>
        <dbReference type="RuleBase" id="RU000577"/>
    </source>
</evidence>
<dbReference type="PROSITE" id="PS01008">
    <property type="entry name" value="DNAA"/>
    <property type="match status" value="1"/>
</dbReference>
<dbReference type="PANTHER" id="PTHR30050:SF2">
    <property type="entry name" value="CHROMOSOMAL REPLICATION INITIATOR PROTEIN DNAA"/>
    <property type="match status" value="1"/>
</dbReference>
<dbReference type="InterPro" id="IPR027417">
    <property type="entry name" value="P-loop_NTPase"/>
</dbReference>
<proteinExistence type="inferred from homology"/>
<reference evidence="16 19" key="2">
    <citation type="submission" date="2017-08" db="EMBL/GenBank/DDBJ databases">
        <title>Streptococcus salivarius strain HS0302 Genome.</title>
        <authorList>
            <person name="Smith J."/>
            <person name="Deng P."/>
            <person name="Geng M."/>
        </authorList>
    </citation>
    <scope>NUCLEOTIDE SEQUENCE [LARGE SCALE GENOMIC DNA]</scope>
    <source>
        <strain evidence="16 19">HS0302</strain>
    </source>
</reference>
<evidence type="ECO:0000259" key="12">
    <source>
        <dbReference type="SMART" id="SM00382"/>
    </source>
</evidence>
<evidence type="ECO:0000256" key="8">
    <source>
        <dbReference type="HAMAP-Rule" id="MF_00377"/>
    </source>
</evidence>
<feature type="binding site" evidence="8">
    <location>
        <position position="161"/>
    </location>
    <ligand>
        <name>ATP</name>
        <dbReference type="ChEBI" id="CHEBI:30616"/>
    </ligand>
</feature>
<reference evidence="17 20" key="3">
    <citation type="submission" date="2019-06" db="EMBL/GenBank/DDBJ databases">
        <title>Genome Announcement To Ensure Probiotic Safety of Streptococcus salivarius UBSS01.</title>
        <authorList>
            <person name="Sulthana A."/>
            <person name="Lakshmi S.G."/>
            <person name="Madempudi R.S."/>
        </authorList>
    </citation>
    <scope>NUCLEOTIDE SEQUENCE [LARGE SCALE GENOMIC DNA]</scope>
    <source>
        <strain evidence="17 20">UBSS01</strain>
    </source>
</reference>
<dbReference type="PRINTS" id="PR00051">
    <property type="entry name" value="DNAA"/>
</dbReference>
<dbReference type="HAMAP" id="MF_00377">
    <property type="entry name" value="DnaA_bact"/>
    <property type="match status" value="1"/>
</dbReference>
<organism evidence="14 18">
    <name type="scientific">Streptococcus salivarius</name>
    <dbReference type="NCBI Taxonomy" id="1304"/>
    <lineage>
        <taxon>Bacteria</taxon>
        <taxon>Bacillati</taxon>
        <taxon>Bacillota</taxon>
        <taxon>Bacilli</taxon>
        <taxon>Lactobacillales</taxon>
        <taxon>Streptococcaceae</taxon>
        <taxon>Streptococcus</taxon>
    </lineage>
</organism>